<dbReference type="AlphaFoldDB" id="A0A2K9ZEU3"/>
<gene>
    <name evidence="1" type="ORF">CUJ84_pRLN2000202</name>
</gene>
<geneLocation type="plasmid" evidence="2">
    <name>prln2</name>
</geneLocation>
<proteinExistence type="predicted"/>
<dbReference type="EMBL" id="CP025014">
    <property type="protein sequence ID" value="AUW46746.1"/>
    <property type="molecule type" value="Genomic_DNA"/>
</dbReference>
<keyword evidence="1" id="KW-0614">Plasmid</keyword>
<name>A0A2K9ZEU3_RHILE</name>
<organism evidence="1 2">
    <name type="scientific">Rhizobium leguminosarum</name>
    <dbReference type="NCBI Taxonomy" id="384"/>
    <lineage>
        <taxon>Bacteria</taxon>
        <taxon>Pseudomonadati</taxon>
        <taxon>Pseudomonadota</taxon>
        <taxon>Alphaproteobacteria</taxon>
        <taxon>Hyphomicrobiales</taxon>
        <taxon>Rhizobiaceae</taxon>
        <taxon>Rhizobium/Agrobacterium group</taxon>
        <taxon>Rhizobium</taxon>
    </lineage>
</organism>
<dbReference type="Proteomes" id="UP000238523">
    <property type="component" value="Plasmid pRLN2"/>
</dbReference>
<sequence length="155" mass="17911">MKRSDSMAIFFKTTISENSAFEMIERSLSGTYQYDGYLNVVSDAGETALSWGPAMLAEEFKAEVSQILRQTWDAARFWVIYERREDREDPEGTDIRNAAFRLTRGYSGVVVVTLSLLGKRDSANDLELVFVCFEQDFHRRNFRVRYEGKPIPNQD</sequence>
<evidence type="ECO:0000313" key="1">
    <source>
        <dbReference type="EMBL" id="AUW46746.1"/>
    </source>
</evidence>
<reference evidence="1 2" key="1">
    <citation type="submission" date="2017-11" db="EMBL/GenBank/DDBJ databases">
        <title>Complete genome of Rhizobium leguminosarum Norway, an ineffective micro-symbiont.</title>
        <authorList>
            <person name="Hoffrichter A."/>
            <person name="Liang J."/>
            <person name="Brachmann A."/>
            <person name="Marin M."/>
        </authorList>
    </citation>
    <scope>NUCLEOTIDE SEQUENCE [LARGE SCALE GENOMIC DNA]</scope>
    <source>
        <strain evidence="1 2">Norway</strain>
        <plasmid evidence="2">prln2</plasmid>
    </source>
</reference>
<accession>A0A2K9ZEU3</accession>
<evidence type="ECO:0000313" key="2">
    <source>
        <dbReference type="Proteomes" id="UP000238523"/>
    </source>
</evidence>
<protein>
    <submittedName>
        <fullName evidence="1">Uncharacterized protein</fullName>
    </submittedName>
</protein>